<proteinExistence type="predicted"/>
<evidence type="ECO:0000313" key="1">
    <source>
        <dbReference type="EMBL" id="MBC8757309.1"/>
    </source>
</evidence>
<dbReference type="EMBL" id="JACGWS010000018">
    <property type="protein sequence ID" value="MBC8757309.1"/>
    <property type="molecule type" value="Genomic_DNA"/>
</dbReference>
<accession>A0ABR7QG86</accession>
<comment type="caution">
    <text evidence="1">The sequence shown here is derived from an EMBL/GenBank/DDBJ whole genome shotgun (WGS) entry which is preliminary data.</text>
</comment>
<reference evidence="1 2" key="1">
    <citation type="submission" date="2020-07" db="EMBL/GenBank/DDBJ databases">
        <title>Description of Kordia aestuariivivens sp. nov., isolated from a tidal flat.</title>
        <authorList>
            <person name="Park S."/>
            <person name="Yoon J.-H."/>
        </authorList>
    </citation>
    <scope>NUCLEOTIDE SEQUENCE [LARGE SCALE GENOMIC DNA]</scope>
    <source>
        <strain evidence="1 2">YSTF-M3</strain>
    </source>
</reference>
<protein>
    <submittedName>
        <fullName evidence="1">Uncharacterized protein</fullName>
    </submittedName>
</protein>
<name>A0ABR7QG86_9FLAO</name>
<dbReference type="RefSeq" id="WP_187564352.1">
    <property type="nucleotide sequence ID" value="NZ_JACGWS010000018.1"/>
</dbReference>
<keyword evidence="2" id="KW-1185">Reference proteome</keyword>
<gene>
    <name evidence="1" type="ORF">H2O64_21750</name>
</gene>
<evidence type="ECO:0000313" key="2">
    <source>
        <dbReference type="Proteomes" id="UP000619238"/>
    </source>
</evidence>
<sequence length="229" mass="27405">MNEVANIFSPHYNRKHDVHLAFILRLIFWSRFKTSERRAIYFLFGVGKINLRINNSNSFTKESLLNHIFDLTQNRKIVKKAEIRGITGLSKGTFNKYFRKCLQDKGLIRRKIFTFPEVYSILEYWQGDEKWGRMKAFTKNELSKLFTNGNYEELEINMTNEVMSYHKYKSQNKIAPKNVKQIAKHFFSGAEENIDSFYKEHFNNDYLTFFLGLLIWYFIKDILQQNMIS</sequence>
<dbReference type="Proteomes" id="UP000619238">
    <property type="component" value="Unassembled WGS sequence"/>
</dbReference>
<organism evidence="1 2">
    <name type="scientific">Kordia aestuariivivens</name>
    <dbReference type="NCBI Taxonomy" id="2759037"/>
    <lineage>
        <taxon>Bacteria</taxon>
        <taxon>Pseudomonadati</taxon>
        <taxon>Bacteroidota</taxon>
        <taxon>Flavobacteriia</taxon>
        <taxon>Flavobacteriales</taxon>
        <taxon>Flavobacteriaceae</taxon>
        <taxon>Kordia</taxon>
    </lineage>
</organism>